<reference evidence="2" key="1">
    <citation type="journal article" date="2020" name="Nature">
        <title>Giant virus diversity and host interactions through global metagenomics.</title>
        <authorList>
            <person name="Schulz F."/>
            <person name="Roux S."/>
            <person name="Paez-Espino D."/>
            <person name="Jungbluth S."/>
            <person name="Walsh D.A."/>
            <person name="Denef V.J."/>
            <person name="McMahon K.D."/>
            <person name="Konstantinidis K.T."/>
            <person name="Eloe-Fadrosh E.A."/>
            <person name="Kyrpides N.C."/>
            <person name="Woyke T."/>
        </authorList>
    </citation>
    <scope>NUCLEOTIDE SEQUENCE</scope>
    <source>
        <strain evidence="2">GVMAG-S-ERX555943-30</strain>
    </source>
</reference>
<keyword evidence="1" id="KW-0472">Membrane</keyword>
<accession>A0A6C0AU11</accession>
<protein>
    <submittedName>
        <fullName evidence="2">Uncharacterized protein</fullName>
    </submittedName>
</protein>
<keyword evidence="1" id="KW-0812">Transmembrane</keyword>
<name>A0A6C0AU11_9ZZZZ</name>
<evidence type="ECO:0000256" key="1">
    <source>
        <dbReference type="SAM" id="Phobius"/>
    </source>
</evidence>
<proteinExistence type="predicted"/>
<evidence type="ECO:0000313" key="2">
    <source>
        <dbReference type="EMBL" id="QHS83427.1"/>
    </source>
</evidence>
<dbReference type="EMBL" id="MN738755">
    <property type="protein sequence ID" value="QHS83427.1"/>
    <property type="molecule type" value="Genomic_DNA"/>
</dbReference>
<sequence>MEEFISFKDIYHHIALAFAIVLGATWSDTIKDKLSMYTFFKGGLLQSIIITFLLLGILMICYLILFSLQRREDAYLKKLDEDEQPDAFIR</sequence>
<dbReference type="AlphaFoldDB" id="A0A6C0AU11"/>
<keyword evidence="1" id="KW-1133">Transmembrane helix</keyword>
<organism evidence="2">
    <name type="scientific">viral metagenome</name>
    <dbReference type="NCBI Taxonomy" id="1070528"/>
    <lineage>
        <taxon>unclassified sequences</taxon>
        <taxon>metagenomes</taxon>
        <taxon>organismal metagenomes</taxon>
    </lineage>
</organism>
<feature type="transmembrane region" description="Helical" evidence="1">
    <location>
        <begin position="43"/>
        <end position="68"/>
    </location>
</feature>